<dbReference type="InterPro" id="IPR005511">
    <property type="entry name" value="SMP-30"/>
</dbReference>
<evidence type="ECO:0000256" key="3">
    <source>
        <dbReference type="PIRSR" id="PIRSR605511-2"/>
    </source>
</evidence>
<dbReference type="OrthoDB" id="9790815at2"/>
<comment type="caution">
    <text evidence="5">The sequence shown here is derived from an EMBL/GenBank/DDBJ whole genome shotgun (WGS) entry which is preliminary data.</text>
</comment>
<dbReference type="STRING" id="857265.WG78_15845"/>
<dbReference type="EMBL" id="LAQT01000026">
    <property type="protein sequence ID" value="KPC50783.1"/>
    <property type="molecule type" value="Genomic_DNA"/>
</dbReference>
<reference evidence="5 6" key="1">
    <citation type="submission" date="2015-07" db="EMBL/GenBank/DDBJ databases">
        <title>Draft genome sequence of the Amantichitinum ursilacus IGB-41, a new chitin-degrading bacterium.</title>
        <authorList>
            <person name="Kirstahler P."/>
            <person name="Guenther M."/>
            <person name="Grumaz C."/>
            <person name="Rupp S."/>
            <person name="Zibek S."/>
            <person name="Sohn K."/>
        </authorList>
    </citation>
    <scope>NUCLEOTIDE SEQUENCE [LARGE SCALE GENOMIC DNA]</scope>
    <source>
        <strain evidence="5 6">IGB-41</strain>
    </source>
</reference>
<name>A0A0N0XHG2_9NEIS</name>
<dbReference type="Pfam" id="PF08450">
    <property type="entry name" value="SGL"/>
    <property type="match status" value="1"/>
</dbReference>
<keyword evidence="3" id="KW-0862">Zinc</keyword>
<evidence type="ECO:0000313" key="5">
    <source>
        <dbReference type="EMBL" id="KPC50783.1"/>
    </source>
</evidence>
<feature type="binding site" evidence="3">
    <location>
        <position position="32"/>
    </location>
    <ligand>
        <name>a divalent metal cation</name>
        <dbReference type="ChEBI" id="CHEBI:60240"/>
    </ligand>
</feature>
<feature type="active site" description="Proton donor/acceptor" evidence="2">
    <location>
        <position position="229"/>
    </location>
</feature>
<dbReference type="SUPFAM" id="SSF63829">
    <property type="entry name" value="Calcium-dependent phosphotriesterase"/>
    <property type="match status" value="1"/>
</dbReference>
<dbReference type="PANTHER" id="PTHR47572">
    <property type="entry name" value="LIPOPROTEIN-RELATED"/>
    <property type="match status" value="1"/>
</dbReference>
<dbReference type="InterPro" id="IPR051262">
    <property type="entry name" value="SMP-30/CGR1_Lactonase"/>
</dbReference>
<dbReference type="GO" id="GO:0004341">
    <property type="term" value="F:gluconolactonase activity"/>
    <property type="evidence" value="ECO:0007669"/>
    <property type="project" value="UniProtKB-EC"/>
</dbReference>
<keyword evidence="3" id="KW-0479">Metal-binding</keyword>
<dbReference type="GO" id="GO:0046872">
    <property type="term" value="F:metal ion binding"/>
    <property type="evidence" value="ECO:0007669"/>
    <property type="project" value="UniProtKB-KW"/>
</dbReference>
<keyword evidence="6" id="KW-1185">Reference proteome</keyword>
<feature type="binding site" evidence="3">
    <location>
        <position position="118"/>
    </location>
    <ligand>
        <name>substrate</name>
    </ligand>
</feature>
<feature type="domain" description="SMP-30/Gluconolactonase/LRE-like region" evidence="4">
    <location>
        <begin position="30"/>
        <end position="284"/>
    </location>
</feature>
<protein>
    <submittedName>
        <fullName evidence="5">Gluconolactonase</fullName>
        <ecNumber evidence="5">3.1.1.17</ecNumber>
    </submittedName>
</protein>
<keyword evidence="1 5" id="KW-0378">Hydrolase</keyword>
<dbReference type="Proteomes" id="UP000037939">
    <property type="component" value="Unassembled WGS sequence"/>
</dbReference>
<evidence type="ECO:0000256" key="1">
    <source>
        <dbReference type="ARBA" id="ARBA00022801"/>
    </source>
</evidence>
<dbReference type="PATRIC" id="fig|857265.3.peg.3249"/>
<gene>
    <name evidence="5" type="primary">gnl</name>
    <name evidence="5" type="ORF">WG78_15845</name>
</gene>
<dbReference type="PRINTS" id="PR01790">
    <property type="entry name" value="SMP30FAMILY"/>
</dbReference>
<dbReference type="InterPro" id="IPR013658">
    <property type="entry name" value="SGL"/>
</dbReference>
<evidence type="ECO:0000259" key="4">
    <source>
        <dbReference type="Pfam" id="PF08450"/>
    </source>
</evidence>
<evidence type="ECO:0000313" key="6">
    <source>
        <dbReference type="Proteomes" id="UP000037939"/>
    </source>
</evidence>
<feature type="binding site" evidence="3">
    <location>
        <position position="229"/>
    </location>
    <ligand>
        <name>a divalent metal cation</name>
        <dbReference type="ChEBI" id="CHEBI:60240"/>
    </ligand>
</feature>
<comment type="cofactor">
    <cofactor evidence="3">
        <name>Zn(2+)</name>
        <dbReference type="ChEBI" id="CHEBI:29105"/>
    </cofactor>
    <text evidence="3">Binds 1 divalent metal cation per subunit.</text>
</comment>
<feature type="binding site" evidence="3">
    <location>
        <position position="142"/>
    </location>
    <ligand>
        <name>substrate</name>
    </ligand>
</feature>
<dbReference type="PANTHER" id="PTHR47572:SF4">
    <property type="entry name" value="LACTONASE DRP35"/>
    <property type="match status" value="1"/>
</dbReference>
<accession>A0A0N0XHG2</accession>
<organism evidence="5 6">
    <name type="scientific">Amantichitinum ursilacus</name>
    <dbReference type="NCBI Taxonomy" id="857265"/>
    <lineage>
        <taxon>Bacteria</taxon>
        <taxon>Pseudomonadati</taxon>
        <taxon>Pseudomonadota</taxon>
        <taxon>Betaproteobacteria</taxon>
        <taxon>Neisseriales</taxon>
        <taxon>Chitinibacteraceae</taxon>
        <taxon>Amantichitinum</taxon>
    </lineage>
</organism>
<dbReference type="Gene3D" id="2.120.10.30">
    <property type="entry name" value="TolB, C-terminal domain"/>
    <property type="match status" value="1"/>
</dbReference>
<dbReference type="EC" id="3.1.1.17" evidence="5"/>
<dbReference type="InterPro" id="IPR011042">
    <property type="entry name" value="6-blade_b-propeller_TolB-like"/>
</dbReference>
<sequence length="301" mass="33145">MTGFEVFGPAFNALILPHARIDCLYSDARWTEGPQWYGDGQYLLFSDIPENRILRWIEGVGVSVYRQPAGFSNGRARDLQGRTITCEHGMRRVTRTEYDGCISTLVSHFGGGRLNSPNDVVVQRDGSIWFTDPDYGILTDYEGERAEPEQPQCHVFRIDPLGRVQAMISDMVKPNGLAFSPDERLLYVADSGGSHVENGPHHIRRFALDEHGVLSNQGVLAEISPGMPDGIKVDELGHIWSSAADGVHCYSPAGQLLGKIRLPETVSNLCFGGPKRNRLFITASSSVYAVYVAVRGARLPG</sequence>
<proteinExistence type="predicted"/>
<dbReference type="AlphaFoldDB" id="A0A0N0XHG2"/>
<dbReference type="RefSeq" id="WP_053938787.1">
    <property type="nucleotide sequence ID" value="NZ_LAQT01000026.1"/>
</dbReference>
<feature type="binding site" evidence="3">
    <location>
        <position position="175"/>
    </location>
    <ligand>
        <name>a divalent metal cation</name>
        <dbReference type="ChEBI" id="CHEBI:60240"/>
    </ligand>
</feature>
<evidence type="ECO:0000256" key="2">
    <source>
        <dbReference type="PIRSR" id="PIRSR605511-1"/>
    </source>
</evidence>